<dbReference type="EnsemblMetazoa" id="CapteT99652">
    <property type="protein sequence ID" value="CapteP99652"/>
    <property type="gene ID" value="CapteG99652"/>
</dbReference>
<evidence type="ECO:0000256" key="3">
    <source>
        <dbReference type="ARBA" id="ARBA00004840"/>
    </source>
</evidence>
<keyword evidence="8" id="KW-0812">Transmembrane</keyword>
<keyword evidence="13" id="KW-0325">Glycoprotein</keyword>
<dbReference type="GO" id="GO:0006024">
    <property type="term" value="P:glycosaminoglycan biosynthetic process"/>
    <property type="evidence" value="ECO:0007669"/>
    <property type="project" value="UniProtKB-ARBA"/>
</dbReference>
<dbReference type="GO" id="GO:0000139">
    <property type="term" value="C:Golgi membrane"/>
    <property type="evidence" value="ECO:0007669"/>
    <property type="project" value="UniProtKB-SubCell"/>
</dbReference>
<keyword evidence="14" id="KW-0464">Manganese</keyword>
<dbReference type="STRING" id="283909.R7TS25"/>
<keyword evidence="6 15" id="KW-0328">Glycosyltransferase</keyword>
<dbReference type="Proteomes" id="UP000014760">
    <property type="component" value="Unassembled WGS sequence"/>
</dbReference>
<evidence type="ECO:0000256" key="5">
    <source>
        <dbReference type="ARBA" id="ARBA00008661"/>
    </source>
</evidence>
<dbReference type="FunFam" id="3.90.550.50:FF:000018">
    <property type="entry name" value="Hexosyltransferase"/>
    <property type="match status" value="1"/>
</dbReference>
<gene>
    <name evidence="16" type="ORF">CAPTEDRAFT_99652</name>
</gene>
<dbReference type="GO" id="GO:0047220">
    <property type="term" value="F:galactosylxylosylprotein 3-beta-galactosyltransferase activity"/>
    <property type="evidence" value="ECO:0007669"/>
    <property type="project" value="TreeGrafter"/>
</dbReference>
<evidence type="ECO:0000256" key="9">
    <source>
        <dbReference type="ARBA" id="ARBA00022968"/>
    </source>
</evidence>
<dbReference type="EC" id="2.4.1.-" evidence="15"/>
<dbReference type="AlphaFoldDB" id="R7TS25"/>
<keyword evidence="10" id="KW-1133">Transmembrane helix</keyword>
<sequence>MRLLYYTTFAIATAFPDLWWFRETSTLVILVHSSPGNKERRDVIRSTWLSTPSPEVTSFFVIGTKHLSNVEKVRLNDENYKTGDLLLLENVEDAYKTLTSKTLQSFVWIHHHMNFRFVLKCDDDSFVQIPLLLTKAREFNATDSVYWGNFNGMSKGLPEPPPFILCDRFIPFARGGGYVLSADLVTYITANQHHLFTHRAEDVAVAVWLTPLKVHRLHDVDFDTEYMSVGCLNSFIVTHKQNIYMMEEKHKNLQKHGRLCQSESLYHKRHTFDWKAYPSKCCPPIEH</sequence>
<comment type="subcellular location">
    <subcellularLocation>
        <location evidence="2 15">Golgi apparatus membrane</location>
        <topology evidence="2 15">Single-pass type II membrane protein</topology>
    </subcellularLocation>
</comment>
<evidence type="ECO:0000313" key="17">
    <source>
        <dbReference type="EnsemblMetazoa" id="CapteP99652"/>
    </source>
</evidence>
<proteinExistence type="inferred from homology"/>
<keyword evidence="7" id="KW-0808">Transferase</keyword>
<evidence type="ECO:0000256" key="13">
    <source>
        <dbReference type="ARBA" id="ARBA00023180"/>
    </source>
</evidence>
<name>R7TS25_CAPTE</name>
<dbReference type="GO" id="GO:0006493">
    <property type="term" value="P:protein O-linked glycosylation"/>
    <property type="evidence" value="ECO:0007669"/>
    <property type="project" value="TreeGrafter"/>
</dbReference>
<dbReference type="InterPro" id="IPR002659">
    <property type="entry name" value="Glyco_trans_31"/>
</dbReference>
<reference evidence="18" key="1">
    <citation type="submission" date="2012-12" db="EMBL/GenBank/DDBJ databases">
        <authorList>
            <person name="Hellsten U."/>
            <person name="Grimwood J."/>
            <person name="Chapman J.A."/>
            <person name="Shapiro H."/>
            <person name="Aerts A."/>
            <person name="Otillar R.P."/>
            <person name="Terry A.Y."/>
            <person name="Boore J.L."/>
            <person name="Simakov O."/>
            <person name="Marletaz F."/>
            <person name="Cho S.-J."/>
            <person name="Edsinger-Gonzales E."/>
            <person name="Havlak P."/>
            <person name="Kuo D.-H."/>
            <person name="Larsson T."/>
            <person name="Lv J."/>
            <person name="Arendt D."/>
            <person name="Savage R."/>
            <person name="Osoegawa K."/>
            <person name="de Jong P."/>
            <person name="Lindberg D.R."/>
            <person name="Seaver E.C."/>
            <person name="Weisblat D.A."/>
            <person name="Putnam N.H."/>
            <person name="Grigoriev I.V."/>
            <person name="Rokhsar D.S."/>
        </authorList>
    </citation>
    <scope>NUCLEOTIDE SEQUENCE</scope>
    <source>
        <strain evidence="18">I ESC-2004</strain>
    </source>
</reference>
<evidence type="ECO:0000256" key="15">
    <source>
        <dbReference type="RuleBase" id="RU363063"/>
    </source>
</evidence>
<dbReference type="FunCoup" id="R7TS25">
    <property type="interactions" value="163"/>
</dbReference>
<keyword evidence="11 15" id="KW-0333">Golgi apparatus</keyword>
<evidence type="ECO:0000256" key="6">
    <source>
        <dbReference type="ARBA" id="ARBA00022676"/>
    </source>
</evidence>
<evidence type="ECO:0000256" key="2">
    <source>
        <dbReference type="ARBA" id="ARBA00004323"/>
    </source>
</evidence>
<keyword evidence="12" id="KW-0472">Membrane</keyword>
<dbReference type="EMBL" id="KB309617">
    <property type="protein sequence ID" value="ELT93805.1"/>
    <property type="molecule type" value="Genomic_DNA"/>
</dbReference>
<keyword evidence="18" id="KW-1185">Reference proteome</keyword>
<evidence type="ECO:0000256" key="11">
    <source>
        <dbReference type="ARBA" id="ARBA00023034"/>
    </source>
</evidence>
<dbReference type="PANTHER" id="PTHR11214:SF3">
    <property type="entry name" value="BETA-1,3-GALACTOSYLTRANSFERASE 6"/>
    <property type="match status" value="1"/>
</dbReference>
<evidence type="ECO:0000256" key="10">
    <source>
        <dbReference type="ARBA" id="ARBA00022989"/>
    </source>
</evidence>
<evidence type="ECO:0000256" key="1">
    <source>
        <dbReference type="ARBA" id="ARBA00001936"/>
    </source>
</evidence>
<evidence type="ECO:0000313" key="16">
    <source>
        <dbReference type="EMBL" id="ELT93805.1"/>
    </source>
</evidence>
<evidence type="ECO:0000313" key="18">
    <source>
        <dbReference type="Proteomes" id="UP000014760"/>
    </source>
</evidence>
<accession>R7TS25</accession>
<dbReference type="PANTHER" id="PTHR11214">
    <property type="entry name" value="BETA-1,3-N-ACETYLGLUCOSAMINYLTRANSFERASE"/>
    <property type="match status" value="1"/>
</dbReference>
<reference evidence="16 18" key="2">
    <citation type="journal article" date="2013" name="Nature">
        <title>Insights into bilaterian evolution from three spiralian genomes.</title>
        <authorList>
            <person name="Simakov O."/>
            <person name="Marletaz F."/>
            <person name="Cho S.J."/>
            <person name="Edsinger-Gonzales E."/>
            <person name="Havlak P."/>
            <person name="Hellsten U."/>
            <person name="Kuo D.H."/>
            <person name="Larsson T."/>
            <person name="Lv J."/>
            <person name="Arendt D."/>
            <person name="Savage R."/>
            <person name="Osoegawa K."/>
            <person name="de Jong P."/>
            <person name="Grimwood J."/>
            <person name="Chapman J.A."/>
            <person name="Shapiro H."/>
            <person name="Aerts A."/>
            <person name="Otillar R.P."/>
            <person name="Terry A.Y."/>
            <person name="Boore J.L."/>
            <person name="Grigoriev I.V."/>
            <person name="Lindberg D.R."/>
            <person name="Seaver E.C."/>
            <person name="Weisblat D.A."/>
            <person name="Putnam N.H."/>
            <person name="Rokhsar D.S."/>
        </authorList>
    </citation>
    <scope>NUCLEOTIDE SEQUENCE</scope>
    <source>
        <strain evidence="16 18">I ESC-2004</strain>
    </source>
</reference>
<keyword evidence="9" id="KW-0735">Signal-anchor</keyword>
<organism evidence="16">
    <name type="scientific">Capitella teleta</name>
    <name type="common">Polychaete worm</name>
    <dbReference type="NCBI Taxonomy" id="283909"/>
    <lineage>
        <taxon>Eukaryota</taxon>
        <taxon>Metazoa</taxon>
        <taxon>Spiralia</taxon>
        <taxon>Lophotrochozoa</taxon>
        <taxon>Annelida</taxon>
        <taxon>Polychaeta</taxon>
        <taxon>Sedentaria</taxon>
        <taxon>Scolecida</taxon>
        <taxon>Capitellidae</taxon>
        <taxon>Capitella</taxon>
    </lineage>
</organism>
<dbReference type="Pfam" id="PF01762">
    <property type="entry name" value="Galactosyl_T"/>
    <property type="match status" value="1"/>
</dbReference>
<comment type="pathway">
    <text evidence="4">Glycan metabolism; heparan sulfate biosynthesis.</text>
</comment>
<dbReference type="EMBL" id="AMQN01002595">
    <property type="status" value="NOT_ANNOTATED_CDS"/>
    <property type="molecule type" value="Genomic_DNA"/>
</dbReference>
<comment type="similarity">
    <text evidence="5 15">Belongs to the glycosyltransferase 31 family.</text>
</comment>
<protein>
    <recommendedName>
        <fullName evidence="15">Hexosyltransferase</fullName>
        <ecNumber evidence="15">2.4.1.-</ecNumber>
    </recommendedName>
</protein>
<dbReference type="OrthoDB" id="1158011at2759"/>
<evidence type="ECO:0000256" key="8">
    <source>
        <dbReference type="ARBA" id="ARBA00022692"/>
    </source>
</evidence>
<comment type="pathway">
    <text evidence="3">Glycan metabolism; chondroitin sulfate biosynthesis.</text>
</comment>
<reference evidence="17" key="3">
    <citation type="submission" date="2015-06" db="UniProtKB">
        <authorList>
            <consortium name="EnsemblMetazoa"/>
        </authorList>
    </citation>
    <scope>IDENTIFICATION</scope>
</reference>
<evidence type="ECO:0000256" key="4">
    <source>
        <dbReference type="ARBA" id="ARBA00005093"/>
    </source>
</evidence>
<dbReference type="HOGENOM" id="CLU_046589_0_0_1"/>
<evidence type="ECO:0000256" key="12">
    <source>
        <dbReference type="ARBA" id="ARBA00023136"/>
    </source>
</evidence>
<comment type="cofactor">
    <cofactor evidence="1">
        <name>Mn(2+)</name>
        <dbReference type="ChEBI" id="CHEBI:29035"/>
    </cofactor>
</comment>
<evidence type="ECO:0000256" key="7">
    <source>
        <dbReference type="ARBA" id="ARBA00022679"/>
    </source>
</evidence>
<dbReference type="OMA" id="SENEQCK"/>
<dbReference type="Gene3D" id="3.90.550.50">
    <property type="match status" value="1"/>
</dbReference>
<evidence type="ECO:0000256" key="14">
    <source>
        <dbReference type="ARBA" id="ARBA00023211"/>
    </source>
</evidence>